<evidence type="ECO:0000256" key="2">
    <source>
        <dbReference type="ARBA" id="ARBA00010789"/>
    </source>
</evidence>
<evidence type="ECO:0000256" key="7">
    <source>
        <dbReference type="SAM" id="MobiDB-lite"/>
    </source>
</evidence>
<dbReference type="InterPro" id="IPR056761">
    <property type="entry name" value="Ufl1-like_C"/>
</dbReference>
<dbReference type="Pfam" id="PF09743">
    <property type="entry name" value="E3_UFM1_ligase"/>
    <property type="match status" value="1"/>
</dbReference>
<dbReference type="PANTHER" id="PTHR31057:SF0">
    <property type="entry name" value="E3 UFM1-PROTEIN LIGASE 1"/>
    <property type="match status" value="1"/>
</dbReference>
<feature type="domain" description="E3 UFM1-protein ligase 1-like" evidence="9">
    <location>
        <begin position="535"/>
        <end position="654"/>
    </location>
</feature>
<comment type="function">
    <text evidence="1">E3 UFM1-protein ligase that mediates ufmylation of target proteins.</text>
</comment>
<name>A0A9P0H1A9_NEZVI</name>
<evidence type="ECO:0000259" key="10">
    <source>
        <dbReference type="Pfam" id="PF25041"/>
    </source>
</evidence>
<feature type="domain" description="E3 UFM1-protein ligase-like C-terminal" evidence="10">
    <location>
        <begin position="660"/>
        <end position="763"/>
    </location>
</feature>
<protein>
    <recommendedName>
        <fullName evidence="3">E3 UFM1-protein ligase 1 homolog</fullName>
    </recommendedName>
    <alternativeName>
        <fullName evidence="6">E3 UFM1-protein transferase 1 homolog</fullName>
    </alternativeName>
</protein>
<evidence type="ECO:0000313" key="12">
    <source>
        <dbReference type="Proteomes" id="UP001152798"/>
    </source>
</evidence>
<accession>A0A9P0H1A9</accession>
<dbReference type="GO" id="GO:0005789">
    <property type="term" value="C:endoplasmic reticulum membrane"/>
    <property type="evidence" value="ECO:0007669"/>
    <property type="project" value="TreeGrafter"/>
</dbReference>
<dbReference type="GO" id="GO:0032434">
    <property type="term" value="P:regulation of proteasomal ubiquitin-dependent protein catabolic process"/>
    <property type="evidence" value="ECO:0007669"/>
    <property type="project" value="TreeGrafter"/>
</dbReference>
<evidence type="ECO:0000259" key="8">
    <source>
        <dbReference type="Pfam" id="PF09743"/>
    </source>
</evidence>
<organism evidence="11 12">
    <name type="scientific">Nezara viridula</name>
    <name type="common">Southern green stink bug</name>
    <name type="synonym">Cimex viridulus</name>
    <dbReference type="NCBI Taxonomy" id="85310"/>
    <lineage>
        <taxon>Eukaryota</taxon>
        <taxon>Metazoa</taxon>
        <taxon>Ecdysozoa</taxon>
        <taxon>Arthropoda</taxon>
        <taxon>Hexapoda</taxon>
        <taxon>Insecta</taxon>
        <taxon>Pterygota</taxon>
        <taxon>Neoptera</taxon>
        <taxon>Paraneoptera</taxon>
        <taxon>Hemiptera</taxon>
        <taxon>Heteroptera</taxon>
        <taxon>Panheteroptera</taxon>
        <taxon>Pentatomomorpha</taxon>
        <taxon>Pentatomoidea</taxon>
        <taxon>Pentatomidae</taxon>
        <taxon>Pentatominae</taxon>
        <taxon>Nezara</taxon>
    </lineage>
</organism>
<evidence type="ECO:0000313" key="11">
    <source>
        <dbReference type="EMBL" id="CAH1391186.1"/>
    </source>
</evidence>
<evidence type="ECO:0000256" key="3">
    <source>
        <dbReference type="ARBA" id="ARBA00014160"/>
    </source>
</evidence>
<evidence type="ECO:0000259" key="9">
    <source>
        <dbReference type="Pfam" id="PF23659"/>
    </source>
</evidence>
<dbReference type="EMBL" id="OV725077">
    <property type="protein sequence ID" value="CAH1391186.1"/>
    <property type="molecule type" value="Genomic_DNA"/>
</dbReference>
<feature type="compositionally biased region" description="Basic and acidic residues" evidence="7">
    <location>
        <begin position="404"/>
        <end position="422"/>
    </location>
</feature>
<dbReference type="InterPro" id="IPR056579">
    <property type="entry name" value="Ufl1_N"/>
</dbReference>
<keyword evidence="12" id="KW-1185">Reference proteome</keyword>
<feature type="region of interest" description="Disordered" evidence="7">
    <location>
        <begin position="404"/>
        <end position="470"/>
    </location>
</feature>
<dbReference type="Pfam" id="PF25870">
    <property type="entry name" value="WHD_UFL1_5th"/>
    <property type="match status" value="1"/>
</dbReference>
<gene>
    <name evidence="11" type="ORF">NEZAVI_LOCUS2250</name>
</gene>
<feature type="domain" description="E3 UFM1-protein ligase 1-like N-terminal" evidence="8">
    <location>
        <begin position="8"/>
        <end position="282"/>
    </location>
</feature>
<keyword evidence="5" id="KW-0833">Ubl conjugation pathway</keyword>
<dbReference type="GO" id="GO:0034976">
    <property type="term" value="P:response to endoplasmic reticulum stress"/>
    <property type="evidence" value="ECO:0007669"/>
    <property type="project" value="TreeGrafter"/>
</dbReference>
<dbReference type="OrthoDB" id="10258297at2759"/>
<sequence length="775" mass="86975">MTAVDWEEVKRLAADFQRAQLTSTSQVLSERNCVEIITKLIESNLLEVIFTTDGREYITPQYLLKEIKDELYVSRGRINLVELAKTLNVDLSHITARIPEIEKSSGCSIIMGQLINKNYQRTIAEEINERLQRDGQITTADLTKLYDLPGDFLQSVLERNLGKIIKAKQDKSDSRVFFTQAFIEKCKGIVKGALRALTRPTQVSAILEATDLQERDFYYAYDCLVEDKQTFGSLTARQGNATFIPQMYTKQQSDWVQNFYKQNGYLEYDALTRLGISDPVSFVRRNYSDLLHLPTCAVGSLLIDQIEAAVEDAISSNSFVDLMMIVPSIFSPDDVAKVLEAVMKRSKGKSAPLIFSDTVLISEGFVQEVLKPFTDKGIIQKKAQQAINDGSYIQLQMEKKLGRSLGKEKMDDNFDSKADKKEERRKKAGSGKSGGGTQGRETKTKAAPKKKGRSRKESGGSENEVIDKKLEFFTPEEVEGELSSNKNLEELEDSGVLTDFARHITPLLNKTTYETTARLFEETLVSGASQRRKAHVELENKLENWLLELKLTERSIKLFPFADTQSRLTASVLRMVGTEVVNAIFSYATSADGSSPVDPKQITAEMRTKLLADVNGDLHDALASLHKTLYGNSLEEFISSAEAALSLTGLLGRKSDKKKEKQFIHKRREYLLSELSIETTPALVLQLATLTLFQAATGHILQVSGKFVPTILAFLKPHLTDEENAILQAYQDKLLKLLSVDSEEMEAELKTILSEEMPKIKELATTYKKMIQKDN</sequence>
<dbReference type="PANTHER" id="PTHR31057">
    <property type="entry name" value="E3 UFM1-PROTEIN LIGASE 1"/>
    <property type="match status" value="1"/>
</dbReference>
<comment type="similarity">
    <text evidence="2">Belongs to the UFL1 family.</text>
</comment>
<reference evidence="11" key="1">
    <citation type="submission" date="2022-01" db="EMBL/GenBank/DDBJ databases">
        <authorList>
            <person name="King R."/>
        </authorList>
    </citation>
    <scope>NUCLEOTIDE SEQUENCE</scope>
</reference>
<proteinExistence type="inferred from homology"/>
<keyword evidence="4" id="KW-0808">Transferase</keyword>
<dbReference type="GO" id="GO:1990592">
    <property type="term" value="P:protein K69-linked ufmylation"/>
    <property type="evidence" value="ECO:0007669"/>
    <property type="project" value="TreeGrafter"/>
</dbReference>
<evidence type="ECO:0000256" key="1">
    <source>
        <dbReference type="ARBA" id="ARBA00003950"/>
    </source>
</evidence>
<dbReference type="InterPro" id="IPR018611">
    <property type="entry name" value="Ufl1"/>
</dbReference>
<evidence type="ECO:0000256" key="5">
    <source>
        <dbReference type="ARBA" id="ARBA00022786"/>
    </source>
</evidence>
<dbReference type="GO" id="GO:0061666">
    <property type="term" value="F:UFM1 ligase activity"/>
    <property type="evidence" value="ECO:0007669"/>
    <property type="project" value="InterPro"/>
</dbReference>
<evidence type="ECO:0000256" key="4">
    <source>
        <dbReference type="ARBA" id="ARBA00022679"/>
    </source>
</evidence>
<dbReference type="Pfam" id="PF25041">
    <property type="entry name" value="UFL1_C"/>
    <property type="match status" value="1"/>
</dbReference>
<dbReference type="Pfam" id="PF23659">
    <property type="entry name" value="UFL1"/>
    <property type="match status" value="1"/>
</dbReference>
<dbReference type="Proteomes" id="UP001152798">
    <property type="component" value="Chromosome 1"/>
</dbReference>
<feature type="compositionally biased region" description="Basic and acidic residues" evidence="7">
    <location>
        <begin position="455"/>
        <end position="470"/>
    </location>
</feature>
<dbReference type="AlphaFoldDB" id="A0A9P0H1A9"/>
<dbReference type="InterPro" id="IPR056580">
    <property type="entry name" value="Ufl1_dom"/>
</dbReference>
<evidence type="ECO:0000256" key="6">
    <source>
        <dbReference type="ARBA" id="ARBA00030452"/>
    </source>
</evidence>